<organism evidence="9 10">
    <name type="scientific">Rhizobium favelukesii</name>
    <dbReference type="NCBI Taxonomy" id="348824"/>
    <lineage>
        <taxon>Bacteria</taxon>
        <taxon>Pseudomonadati</taxon>
        <taxon>Pseudomonadota</taxon>
        <taxon>Alphaproteobacteria</taxon>
        <taxon>Hyphomicrobiales</taxon>
        <taxon>Rhizobiaceae</taxon>
        <taxon>Rhizobium/Agrobacterium group</taxon>
        <taxon>Rhizobium</taxon>
    </lineage>
</organism>
<dbReference type="HOGENOM" id="CLU_011920_3_0_5"/>
<evidence type="ECO:0000256" key="7">
    <source>
        <dbReference type="SAM" id="Phobius"/>
    </source>
</evidence>
<dbReference type="AlphaFoldDB" id="W6RP49"/>
<name>W6RP49_9HYPH</name>
<proteinExistence type="predicted"/>
<dbReference type="RefSeq" id="WP_245272559.1">
    <property type="nucleotide sequence ID" value="NZ_ATTO01000033.1"/>
</dbReference>
<dbReference type="PANTHER" id="PTHR43302">
    <property type="entry name" value="TRANSPORTER ARSB-RELATED"/>
    <property type="match status" value="1"/>
</dbReference>
<gene>
    <name evidence="9" type="ORF">LPU83_pLPU83c_0071</name>
</gene>
<feature type="transmembrane region" description="Helical" evidence="7">
    <location>
        <begin position="266"/>
        <end position="284"/>
    </location>
</feature>
<reference evidence="9" key="1">
    <citation type="submission" date="2013-11" db="EMBL/GenBank/DDBJ databases">
        <title>Draft genome sequence of the broad-host-range Rhizobium sp. LPU83 strain, a member of the low-genetic diversity Oregon-like Rhizobium sp. group.</title>
        <authorList>
            <person name="Wibberg D."/>
            <person name="Puehler A."/>
            <person name="Schlueter A."/>
        </authorList>
    </citation>
    <scope>NUCLEOTIDE SEQUENCE [LARGE SCALE GENOMIC DNA]</scope>
    <source>
        <strain evidence="9">LPU83</strain>
        <plasmid evidence="9">pLPU83c</plasmid>
    </source>
</reference>
<feature type="transmembrane region" description="Helical" evidence="7">
    <location>
        <begin position="99"/>
        <end position="117"/>
    </location>
</feature>
<keyword evidence="4 7" id="KW-0812">Transmembrane</keyword>
<keyword evidence="10" id="KW-1185">Reference proteome</keyword>
<evidence type="ECO:0000256" key="6">
    <source>
        <dbReference type="ARBA" id="ARBA00023136"/>
    </source>
</evidence>
<feature type="transmembrane region" description="Helical" evidence="7">
    <location>
        <begin position="222"/>
        <end position="246"/>
    </location>
</feature>
<keyword evidence="2" id="KW-0813">Transport</keyword>
<sequence length="290" mass="30503">MTPLLCTGLKVRKLDPRPFLLGLAAASNAGSAATLIGNPQNILIGQAGALGFWSYFAQAVAPAIAALALSFGCIAFIWRSSLAAADDGAPLEPVAFDRVQVGICAIALLALLVLFATPLPREISALLVAACLIVSRTLPTRQLFGEIDLPLLILFAALFVVNDAFARTGFPEEAVRMLAAHGLLPDRVSFLVPISLFLSNTIGNVPAVVMILKVWQGIPEGVLVGLAILSTLAGNLFLVGSLANLIVAERASAQGVRLTFRDHAKAGVPITVLSMIFAGLWLWFGGFMHL</sequence>
<evidence type="ECO:0000313" key="10">
    <source>
        <dbReference type="Proteomes" id="UP000019443"/>
    </source>
</evidence>
<geneLocation type="plasmid" evidence="9 10">
    <name>pLPU83c</name>
</geneLocation>
<dbReference type="InterPro" id="IPR004680">
    <property type="entry name" value="Cit_transptr-like_dom"/>
</dbReference>
<dbReference type="PATRIC" id="fig|348824.6.peg.4758"/>
<feature type="domain" description="Citrate transporter-like" evidence="8">
    <location>
        <begin position="1"/>
        <end position="216"/>
    </location>
</feature>
<dbReference type="Proteomes" id="UP000019443">
    <property type="component" value="Plasmid pLPU83c"/>
</dbReference>
<evidence type="ECO:0000313" key="9">
    <source>
        <dbReference type="EMBL" id="CDM60633.1"/>
    </source>
</evidence>
<evidence type="ECO:0000256" key="5">
    <source>
        <dbReference type="ARBA" id="ARBA00022989"/>
    </source>
</evidence>
<dbReference type="GO" id="GO:0005886">
    <property type="term" value="C:plasma membrane"/>
    <property type="evidence" value="ECO:0007669"/>
    <property type="project" value="UniProtKB-SubCell"/>
</dbReference>
<dbReference type="PANTHER" id="PTHR43302:SF5">
    <property type="entry name" value="TRANSPORTER ARSB-RELATED"/>
    <property type="match status" value="1"/>
</dbReference>
<keyword evidence="9" id="KW-0614">Plasmid</keyword>
<feature type="transmembrane region" description="Helical" evidence="7">
    <location>
        <begin position="151"/>
        <end position="170"/>
    </location>
</feature>
<keyword evidence="6 7" id="KW-0472">Membrane</keyword>
<dbReference type="Pfam" id="PF03600">
    <property type="entry name" value="CitMHS"/>
    <property type="match status" value="1"/>
</dbReference>
<keyword evidence="5 7" id="KW-1133">Transmembrane helix</keyword>
<comment type="subcellular location">
    <subcellularLocation>
        <location evidence="1">Cell membrane</location>
        <topology evidence="1">Multi-pass membrane protein</topology>
    </subcellularLocation>
</comment>
<evidence type="ECO:0000256" key="2">
    <source>
        <dbReference type="ARBA" id="ARBA00022448"/>
    </source>
</evidence>
<evidence type="ECO:0000256" key="1">
    <source>
        <dbReference type="ARBA" id="ARBA00004651"/>
    </source>
</evidence>
<feature type="transmembrane region" description="Helical" evidence="7">
    <location>
        <begin position="190"/>
        <end position="215"/>
    </location>
</feature>
<accession>W6RP49</accession>
<feature type="transmembrane region" description="Helical" evidence="7">
    <location>
        <begin position="56"/>
        <end position="78"/>
    </location>
</feature>
<dbReference type="EMBL" id="HG916854">
    <property type="protein sequence ID" value="CDM60633.1"/>
    <property type="molecule type" value="Genomic_DNA"/>
</dbReference>
<evidence type="ECO:0000259" key="8">
    <source>
        <dbReference type="Pfam" id="PF03600"/>
    </source>
</evidence>
<evidence type="ECO:0000256" key="3">
    <source>
        <dbReference type="ARBA" id="ARBA00022475"/>
    </source>
</evidence>
<dbReference type="GO" id="GO:0055085">
    <property type="term" value="P:transmembrane transport"/>
    <property type="evidence" value="ECO:0007669"/>
    <property type="project" value="InterPro"/>
</dbReference>
<dbReference type="KEGG" id="rhl:LPU83_pLPU83c_0071"/>
<protein>
    <submittedName>
        <fullName evidence="9">46 kDa membrane protein</fullName>
    </submittedName>
</protein>
<keyword evidence="3" id="KW-1003">Cell membrane</keyword>
<evidence type="ECO:0000256" key="4">
    <source>
        <dbReference type="ARBA" id="ARBA00022692"/>
    </source>
</evidence>